<dbReference type="EMBL" id="JACHGY010000001">
    <property type="protein sequence ID" value="MBB6429965.1"/>
    <property type="molecule type" value="Genomic_DNA"/>
</dbReference>
<dbReference type="Proteomes" id="UP000541810">
    <property type="component" value="Unassembled WGS sequence"/>
</dbReference>
<evidence type="ECO:0000313" key="2">
    <source>
        <dbReference type="Proteomes" id="UP000541810"/>
    </source>
</evidence>
<proteinExistence type="predicted"/>
<protein>
    <submittedName>
        <fullName evidence="1">Uncharacterized protein</fullName>
    </submittedName>
</protein>
<organism evidence="1 2">
    <name type="scientific">Algisphaera agarilytica</name>
    <dbReference type="NCBI Taxonomy" id="1385975"/>
    <lineage>
        <taxon>Bacteria</taxon>
        <taxon>Pseudomonadati</taxon>
        <taxon>Planctomycetota</taxon>
        <taxon>Phycisphaerae</taxon>
        <taxon>Phycisphaerales</taxon>
        <taxon>Phycisphaeraceae</taxon>
        <taxon>Algisphaera</taxon>
    </lineage>
</organism>
<gene>
    <name evidence="1" type="ORF">HNQ40_001771</name>
</gene>
<reference evidence="1 2" key="1">
    <citation type="submission" date="2020-08" db="EMBL/GenBank/DDBJ databases">
        <title>Genomic Encyclopedia of Type Strains, Phase IV (KMG-IV): sequencing the most valuable type-strain genomes for metagenomic binning, comparative biology and taxonomic classification.</title>
        <authorList>
            <person name="Goeker M."/>
        </authorList>
    </citation>
    <scope>NUCLEOTIDE SEQUENCE [LARGE SCALE GENOMIC DNA]</scope>
    <source>
        <strain evidence="1 2">DSM 103725</strain>
    </source>
</reference>
<accession>A0A7X0H647</accession>
<comment type="caution">
    <text evidence="1">The sequence shown here is derived from an EMBL/GenBank/DDBJ whole genome shotgun (WGS) entry which is preliminary data.</text>
</comment>
<name>A0A7X0H647_9BACT</name>
<sequence>MLIIALGGMFYGMKMLNADQGELVGYAIGAPDSNNECDLQVIVTTMMNFTDGPEETISPQSATPNWALWAERHFVVIDDATGQQIPFRKGGFQSKDISEMQFGSAEVILHAKLEAGKTYTMHYVRDDQMPEKYVKKLTGAAKEFRRETFEPDY</sequence>
<keyword evidence="2" id="KW-1185">Reference proteome</keyword>
<evidence type="ECO:0000313" key="1">
    <source>
        <dbReference type="EMBL" id="MBB6429965.1"/>
    </source>
</evidence>
<dbReference type="AlphaFoldDB" id="A0A7X0H647"/>